<accession>A0ABN3I2A6</accession>
<proteinExistence type="predicted"/>
<comment type="caution">
    <text evidence="2">The sequence shown here is derived from an EMBL/GenBank/DDBJ whole genome shotgun (WGS) entry which is preliminary data.</text>
</comment>
<dbReference type="Proteomes" id="UP001501444">
    <property type="component" value="Unassembled WGS sequence"/>
</dbReference>
<feature type="chain" id="PRO_5046098037" description="Alpha/beta hydrolase" evidence="1">
    <location>
        <begin position="25"/>
        <end position="251"/>
    </location>
</feature>
<dbReference type="SUPFAM" id="SSF53474">
    <property type="entry name" value="alpha/beta-Hydrolases"/>
    <property type="match status" value="1"/>
</dbReference>
<protein>
    <recommendedName>
        <fullName evidence="4">Alpha/beta hydrolase</fullName>
    </recommendedName>
</protein>
<dbReference type="Gene3D" id="3.40.50.1820">
    <property type="entry name" value="alpha/beta hydrolase"/>
    <property type="match status" value="2"/>
</dbReference>
<name>A0ABN3I2A6_9ACTN</name>
<evidence type="ECO:0000256" key="1">
    <source>
        <dbReference type="SAM" id="SignalP"/>
    </source>
</evidence>
<organism evidence="2 3">
    <name type="scientific">Dactylosporangium salmoneum</name>
    <dbReference type="NCBI Taxonomy" id="53361"/>
    <lineage>
        <taxon>Bacteria</taxon>
        <taxon>Bacillati</taxon>
        <taxon>Actinomycetota</taxon>
        <taxon>Actinomycetes</taxon>
        <taxon>Micromonosporales</taxon>
        <taxon>Micromonosporaceae</taxon>
        <taxon>Dactylosporangium</taxon>
    </lineage>
</organism>
<dbReference type="PROSITE" id="PS51257">
    <property type="entry name" value="PROKAR_LIPOPROTEIN"/>
    <property type="match status" value="1"/>
</dbReference>
<gene>
    <name evidence="2" type="ORF">GCM10010170_105510</name>
</gene>
<evidence type="ECO:0000313" key="2">
    <source>
        <dbReference type="EMBL" id="GAA2392642.1"/>
    </source>
</evidence>
<dbReference type="RefSeq" id="WP_344620334.1">
    <property type="nucleotide sequence ID" value="NZ_BAAARV010000130.1"/>
</dbReference>
<feature type="signal peptide" evidence="1">
    <location>
        <begin position="1"/>
        <end position="24"/>
    </location>
</feature>
<evidence type="ECO:0008006" key="4">
    <source>
        <dbReference type="Google" id="ProtNLM"/>
    </source>
</evidence>
<dbReference type="InterPro" id="IPR029058">
    <property type="entry name" value="AB_hydrolase_fold"/>
</dbReference>
<dbReference type="EMBL" id="BAAARV010000130">
    <property type="protein sequence ID" value="GAA2392642.1"/>
    <property type="molecule type" value="Genomic_DNA"/>
</dbReference>
<sequence length="251" mass="25768">MRTALIAGLSLALLLGGCASPGTATPGNATSGRPSPVEPSRVDGCVEPGEGVPADLRESETSTVTAVRLGSGPRGVVLTPEHGGTICQWLPFGRKLAGRGYHVLIWDPGFDPVAEIAHFAAVLREAGARRVVLVGASNGANIATFGAAWTTPPVDGLAWLSGEDMLYVAGQNGRPVRDAAARVAVPALLIAGRDDPMHCAEVAGQLAALMPSTEKRVLIVPGPEHGVRLLTGAAQPAVEQALTEFLQARTG</sequence>
<keyword evidence="3" id="KW-1185">Reference proteome</keyword>
<reference evidence="2 3" key="1">
    <citation type="journal article" date="2019" name="Int. J. Syst. Evol. Microbiol.">
        <title>The Global Catalogue of Microorganisms (GCM) 10K type strain sequencing project: providing services to taxonomists for standard genome sequencing and annotation.</title>
        <authorList>
            <consortium name="The Broad Institute Genomics Platform"/>
            <consortium name="The Broad Institute Genome Sequencing Center for Infectious Disease"/>
            <person name="Wu L."/>
            <person name="Ma J."/>
        </authorList>
    </citation>
    <scope>NUCLEOTIDE SEQUENCE [LARGE SCALE GENOMIC DNA]</scope>
    <source>
        <strain evidence="2 3">JCM 3272</strain>
    </source>
</reference>
<keyword evidence="1" id="KW-0732">Signal</keyword>
<evidence type="ECO:0000313" key="3">
    <source>
        <dbReference type="Proteomes" id="UP001501444"/>
    </source>
</evidence>